<dbReference type="GO" id="GO:0000785">
    <property type="term" value="C:chromatin"/>
    <property type="evidence" value="ECO:0007669"/>
    <property type="project" value="TreeGrafter"/>
</dbReference>
<dbReference type="Pfam" id="PF20168">
    <property type="entry name" value="PDS5"/>
    <property type="match status" value="1"/>
</dbReference>
<dbReference type="Gene3D" id="1.25.10.10">
    <property type="entry name" value="Leucine-rich Repeat Variant"/>
    <property type="match status" value="1"/>
</dbReference>
<feature type="region of interest" description="Disordered" evidence="6">
    <location>
        <begin position="1"/>
        <end position="29"/>
    </location>
</feature>
<keyword evidence="4" id="KW-0539">Nucleus</keyword>
<feature type="compositionally biased region" description="Basic and acidic residues" evidence="6">
    <location>
        <begin position="1464"/>
        <end position="1473"/>
    </location>
</feature>
<dbReference type="GO" id="GO:0051301">
    <property type="term" value="P:cell division"/>
    <property type="evidence" value="ECO:0007669"/>
    <property type="project" value="UniProtKB-KW"/>
</dbReference>
<dbReference type="PANTHER" id="PTHR12663">
    <property type="entry name" value="ANDROGEN INDUCED INHIBITOR OF PROLIFERATION AS3 / PDS5-RELATED"/>
    <property type="match status" value="1"/>
</dbReference>
<keyword evidence="5" id="KW-0131">Cell cycle</keyword>
<keyword evidence="3" id="KW-0498">Mitosis</keyword>
<accession>A0A8T2QJB2</accession>
<proteinExistence type="predicted"/>
<comment type="subcellular location">
    <subcellularLocation>
        <location evidence="1">Nucleus</location>
    </subcellularLocation>
</comment>
<feature type="region of interest" description="Disordered" evidence="6">
    <location>
        <begin position="1237"/>
        <end position="1263"/>
    </location>
</feature>
<evidence type="ECO:0000259" key="7">
    <source>
        <dbReference type="SMART" id="SM00333"/>
    </source>
</evidence>
<keyword evidence="9" id="KW-1185">Reference proteome</keyword>
<dbReference type="EMBL" id="CM035439">
    <property type="protein sequence ID" value="KAH7283493.1"/>
    <property type="molecule type" value="Genomic_DNA"/>
</dbReference>
<dbReference type="GO" id="GO:0035825">
    <property type="term" value="P:homologous recombination"/>
    <property type="evidence" value="ECO:0007669"/>
    <property type="project" value="UniProtKB-ARBA"/>
</dbReference>
<feature type="compositionally biased region" description="Basic and acidic residues" evidence="6">
    <location>
        <begin position="1145"/>
        <end position="1155"/>
    </location>
</feature>
<gene>
    <name evidence="8" type="ORF">KP509_34G009800</name>
</gene>
<dbReference type="InterPro" id="IPR016024">
    <property type="entry name" value="ARM-type_fold"/>
</dbReference>
<dbReference type="InterPro" id="IPR011989">
    <property type="entry name" value="ARM-like"/>
</dbReference>
<evidence type="ECO:0000313" key="9">
    <source>
        <dbReference type="Proteomes" id="UP000825935"/>
    </source>
</evidence>
<protein>
    <recommendedName>
        <fullName evidence="7">Tudor domain-containing protein</fullName>
    </recommendedName>
</protein>
<sequence length="1572" mass="177655">MGDEQISSEVDRKDLEMVGKRLEDPPSSKDSLCKLLKQSLLLLSSISQSPDEKILAAMQPTVEALVRPNLLAHKDKDVKLLVTTCISEVMRIVAPDAPYNDEILRDVFELIVASFKGLNETSSPHFQRRVNILEAVATYKSCILMLDLDCDSLIQEMFQIFFSTLSEVPIYVLEHMKTIMCLLIMESEEISEQLLELILGSLLKEKTEVSRAGYVLARAVLKDCCKELMPYIEAFLDSSMSKEKPSKSMWRESYSDLMYEIYTCAPSLLVSSISKLTDELLTDELDVRLKAVKLLGRMFASQQGVTDAFVEIFVEYMKRFTDKAVEVRLAMIECAKQCLLANPSGPRCGEFLSALSDRLQDFDSEVRLHVVIAICEFAHANPESMLVNELKRVALRLRDTEVTIRQETQQRLMGLYKLFCSRKVENLPIDAKNFYWIPRELIRSSCDRDNKEFRAQGMELVTEQLFPLDFPLKEAVKCWIEFFGDFDENSKKALRYILHQKQRLQSEMRSFLALRQKLKDEVVQDIELKIAGFCKSMSNIFADPSLAESQLRKLTQLKDNKMFKDLDDLLDPDTSYTQSVTIKTALLNRLGEKHPLFEFLKVLATKCSYALFGKEHMHILLAELRELKRLEDQNLLRTSMGLLVEFTNHFPSLLDGVEEDIMVLLNEDNEFLKDAAVQVLAKFGGSMRGRIAEGSKSVDLLRDLCIDGSRKQAKYAVQALAVMSNDSGVTVLSGLYRKLLDLLESCIKLPTILQSLGCIAQYAVSVFEAHEEDLVNFLVRDLFRRDSVISDVGDGDEHPLSDVTTLKIYGLKTLVRSFLPCKDSQLVRVKGLFGILLKFLECGEIAEDIKTSETDKAHLRLAAAKGVLRLSKRYDTQISPQLFEATISCAKDRTGFVKRGFLSKVEKLLKDRLIPHRYACAFPMGISETDYDFLEEAKQHLHDFVVISRRQVRHVDPFVAGQSYPEHVLFYFIHALAQQADFQQTCEDCPSFEEVEPYLKQLSLFLWAFLDENKASLLKFEEKQGATESLSLLYSIFCAMKHSEDVVDASKTQSTRILCDTGIAILEKIFGVDPSELNELPNVPLPSVIYKSSDSVIEKEKIDRSYISNFRANNDYFSRLFLFSNAMRKEHVEDGLSNGEENYDERENKVTESPEKISGSIGQQIVVMKESEAISQKESKVSSESSEDDERSRAVGQINGNQMGSVDAEGLQEELSTQLTGDVGKGDAPLEKQYKVSGTMGRKKKASMKSSKGISEQSKLRFDKDKPLLNKGIPRLPKMVGNEEGLLPLEALGSGRKRVRISIKLPQSTVIDRVSNDVTVKSSSKKKNEKEDVRTSAKEMMAHEIKKSGVSPRKYAKTVKLESITGPKAVVDRKKQTFGAELLNRKVQVYWPLDKRFYEGTIRSYNPDKNLHDVLYDDGDKETLNLKKERWRLVDEDELGTVESPSPKKLSKGDSQSKLKRNSKREWHSEGKPAKNRPHKKSKSDTSSLSSKHTEGSSCASDATEDDGTLDRFPASAPGGRSLSNSWKCSGKGFNAKPNGHIGRPTAMLKGCENLDENVPLDEWKPIIKKLL</sequence>
<feature type="compositionally biased region" description="Basic and acidic residues" evidence="6">
    <location>
        <begin position="1171"/>
        <end position="1181"/>
    </location>
</feature>
<dbReference type="PANTHER" id="PTHR12663:SF0">
    <property type="entry name" value="PRECOCIOUS DISSOCIATION OF SISTERS 5, ISOFORM A"/>
    <property type="match status" value="1"/>
</dbReference>
<dbReference type="OMA" id="QWDSHVT"/>
<evidence type="ECO:0000256" key="5">
    <source>
        <dbReference type="ARBA" id="ARBA00023306"/>
    </source>
</evidence>
<name>A0A8T2QJB2_CERRI</name>
<dbReference type="SMART" id="SM00333">
    <property type="entry name" value="TUDOR"/>
    <property type="match status" value="1"/>
</dbReference>
<keyword evidence="2" id="KW-0132">Cell division</keyword>
<dbReference type="GO" id="GO:0005634">
    <property type="term" value="C:nucleus"/>
    <property type="evidence" value="ECO:0007669"/>
    <property type="project" value="UniProtKB-SubCell"/>
</dbReference>
<dbReference type="SUPFAM" id="SSF48371">
    <property type="entry name" value="ARM repeat"/>
    <property type="match status" value="1"/>
</dbReference>
<dbReference type="Gene3D" id="2.30.30.140">
    <property type="match status" value="1"/>
</dbReference>
<dbReference type="Proteomes" id="UP000825935">
    <property type="component" value="Chromosome 34"/>
</dbReference>
<feature type="region of interest" description="Disordered" evidence="6">
    <location>
        <begin position="1439"/>
        <end position="1529"/>
    </location>
</feature>
<evidence type="ECO:0000256" key="4">
    <source>
        <dbReference type="ARBA" id="ARBA00023242"/>
    </source>
</evidence>
<evidence type="ECO:0000313" key="8">
    <source>
        <dbReference type="EMBL" id="KAH7283493.1"/>
    </source>
</evidence>
<evidence type="ECO:0000256" key="3">
    <source>
        <dbReference type="ARBA" id="ARBA00022776"/>
    </source>
</evidence>
<dbReference type="SUPFAM" id="SSF63748">
    <property type="entry name" value="Tudor/PWWP/MBT"/>
    <property type="match status" value="1"/>
</dbReference>
<dbReference type="CDD" id="cd19953">
    <property type="entry name" value="PDS5"/>
    <property type="match status" value="1"/>
</dbReference>
<feature type="region of interest" description="Disordered" evidence="6">
    <location>
        <begin position="1136"/>
        <end position="1158"/>
    </location>
</feature>
<dbReference type="GO" id="GO:0006281">
    <property type="term" value="P:DNA repair"/>
    <property type="evidence" value="ECO:0007669"/>
    <property type="project" value="TreeGrafter"/>
</dbReference>
<reference evidence="8" key="1">
    <citation type="submission" date="2021-08" db="EMBL/GenBank/DDBJ databases">
        <title>WGS assembly of Ceratopteris richardii.</title>
        <authorList>
            <person name="Marchant D.B."/>
            <person name="Chen G."/>
            <person name="Jenkins J."/>
            <person name="Shu S."/>
            <person name="Leebens-Mack J."/>
            <person name="Grimwood J."/>
            <person name="Schmutz J."/>
            <person name="Soltis P."/>
            <person name="Soltis D."/>
            <person name="Chen Z.-H."/>
        </authorList>
    </citation>
    <scope>NUCLEOTIDE SEQUENCE</scope>
    <source>
        <strain evidence="8">Whitten #5841</strain>
        <tissue evidence="8">Leaf</tissue>
    </source>
</reference>
<feature type="compositionally biased region" description="Basic and acidic residues" evidence="6">
    <location>
        <begin position="9"/>
        <end position="27"/>
    </location>
</feature>
<evidence type="ECO:0000256" key="2">
    <source>
        <dbReference type="ARBA" id="ARBA00022618"/>
    </source>
</evidence>
<feature type="compositionally biased region" description="Polar residues" evidence="6">
    <location>
        <begin position="1248"/>
        <end position="1257"/>
    </location>
</feature>
<dbReference type="CDD" id="cd20404">
    <property type="entry name" value="Tudor_Agenet_AtEML-like"/>
    <property type="match status" value="1"/>
</dbReference>
<comment type="caution">
    <text evidence="8">The sequence shown here is derived from an EMBL/GenBank/DDBJ whole genome shotgun (WGS) entry which is preliminary data.</text>
</comment>
<dbReference type="InterPro" id="IPR039776">
    <property type="entry name" value="Pds5"/>
</dbReference>
<feature type="domain" description="Tudor" evidence="7">
    <location>
        <begin position="1379"/>
        <end position="1437"/>
    </location>
</feature>
<feature type="region of interest" description="Disordered" evidence="6">
    <location>
        <begin position="1171"/>
        <end position="1194"/>
    </location>
</feature>
<evidence type="ECO:0000256" key="1">
    <source>
        <dbReference type="ARBA" id="ARBA00004123"/>
    </source>
</evidence>
<dbReference type="InterPro" id="IPR002999">
    <property type="entry name" value="Tudor"/>
</dbReference>
<evidence type="ECO:0000256" key="6">
    <source>
        <dbReference type="SAM" id="MobiDB-lite"/>
    </source>
</evidence>
<organism evidence="8 9">
    <name type="scientific">Ceratopteris richardii</name>
    <name type="common">Triangle waterfern</name>
    <dbReference type="NCBI Taxonomy" id="49495"/>
    <lineage>
        <taxon>Eukaryota</taxon>
        <taxon>Viridiplantae</taxon>
        <taxon>Streptophyta</taxon>
        <taxon>Embryophyta</taxon>
        <taxon>Tracheophyta</taxon>
        <taxon>Polypodiopsida</taxon>
        <taxon>Polypodiidae</taxon>
        <taxon>Polypodiales</taxon>
        <taxon>Pteridineae</taxon>
        <taxon>Pteridaceae</taxon>
        <taxon>Parkerioideae</taxon>
        <taxon>Ceratopteris</taxon>
    </lineage>
</organism>
<dbReference type="GO" id="GO:0007064">
    <property type="term" value="P:mitotic sister chromatid cohesion"/>
    <property type="evidence" value="ECO:0007669"/>
    <property type="project" value="InterPro"/>
</dbReference>
<dbReference type="OrthoDB" id="200660at2759"/>